<comment type="function">
    <text evidence="10">Catalyzes the hydroxylation of the N(6)-(4-aminobutyl)-L-lysine intermediate to form hypusine, an essential post-translational modification only found in mature eIF-5A factor.</text>
</comment>
<evidence type="ECO:0000256" key="1">
    <source>
        <dbReference type="ARBA" id="ARBA00000068"/>
    </source>
</evidence>
<feature type="binding site" evidence="10">
    <location>
        <position position="60"/>
    </location>
    <ligand>
        <name>Fe cation</name>
        <dbReference type="ChEBI" id="CHEBI:24875"/>
        <label>1</label>
    </ligand>
</feature>
<gene>
    <name evidence="12" type="ORF">SELO1098_LOCUS22731</name>
</gene>
<feature type="binding site" evidence="10">
    <location>
        <position position="93"/>
    </location>
    <ligand>
        <name>Fe cation</name>
        <dbReference type="ChEBI" id="CHEBI:24875"/>
        <label>1</label>
    </ligand>
</feature>
<evidence type="ECO:0000256" key="4">
    <source>
        <dbReference type="ARBA" id="ARBA00022737"/>
    </source>
</evidence>
<dbReference type="EC" id="1.14.99.29" evidence="10"/>
<comment type="similarity">
    <text evidence="10">Belongs to the deoxyhypusine hydroxylase family.</text>
</comment>
<keyword evidence="4" id="KW-0677">Repeat</keyword>
<feature type="binding site" evidence="10">
    <location>
        <position position="256"/>
    </location>
    <ligand>
        <name>Fe cation</name>
        <dbReference type="ChEBI" id="CHEBI:24875"/>
        <label>2</label>
    </ligand>
</feature>
<dbReference type="Pfam" id="PF13646">
    <property type="entry name" value="HEAT_2"/>
    <property type="match status" value="2"/>
</dbReference>
<comment type="pathway">
    <text evidence="2 10">Protein modification; eIF5A hypusination.</text>
</comment>
<dbReference type="Gene3D" id="1.25.10.10">
    <property type="entry name" value="Leucine-rich Repeat Variant"/>
    <property type="match status" value="2"/>
</dbReference>
<dbReference type="InterPro" id="IPR011989">
    <property type="entry name" value="ARM-like"/>
</dbReference>
<dbReference type="SUPFAM" id="SSF48371">
    <property type="entry name" value="ARM repeat"/>
    <property type="match status" value="1"/>
</dbReference>
<protein>
    <recommendedName>
        <fullName evidence="10">Deoxyhypusine hydroxylase</fullName>
        <shortName evidence="10">DOHH</shortName>
        <ecNumber evidence="10">1.14.99.29</ecNumber>
    </recommendedName>
    <alternativeName>
        <fullName evidence="10">Deoxyhypusine dioxygenase</fullName>
    </alternativeName>
    <alternativeName>
        <fullName evidence="10">Deoxyhypusine monooxygenase</fullName>
    </alternativeName>
</protein>
<evidence type="ECO:0000256" key="11">
    <source>
        <dbReference type="PROSITE-ProRule" id="PRU00103"/>
    </source>
</evidence>
<dbReference type="EMBL" id="HBIC01044371">
    <property type="protein sequence ID" value="CAE0293879.1"/>
    <property type="molecule type" value="Transcribed_RNA"/>
</dbReference>
<dbReference type="FunFam" id="1.25.10.10:FF:000099">
    <property type="entry name" value="Deoxyhypusine hydroxylase"/>
    <property type="match status" value="1"/>
</dbReference>
<evidence type="ECO:0000256" key="10">
    <source>
        <dbReference type="HAMAP-Rule" id="MF_03101"/>
    </source>
</evidence>
<dbReference type="SMART" id="SM00567">
    <property type="entry name" value="EZ_HEAT"/>
    <property type="match status" value="5"/>
</dbReference>
<comment type="function">
    <text evidence="9">Catalyzes the hydroxylation of the N(6)-(4-aminobutyl)-L-lysine intermediate produced by deoxyhypusine synthase/DHPS on a critical lysine of the eukaryotic translation initiation factor 5A/eIF-5A. This is the second step of the post-translational modification of that lysine into an unusual amino acid residue named hypusine. Hypusination is unique to mature eIF-5A factor and is essential for its function.</text>
</comment>
<dbReference type="PANTHER" id="PTHR12697:SF5">
    <property type="entry name" value="DEOXYHYPUSINE HYDROXYLASE"/>
    <property type="match status" value="1"/>
</dbReference>
<keyword evidence="5 10" id="KW-0560">Oxidoreductase</keyword>
<name>A0A7S3HFY1_9STRA</name>
<dbReference type="InterPro" id="IPR021133">
    <property type="entry name" value="HEAT_type_2"/>
</dbReference>
<dbReference type="HAMAP" id="MF_03101">
    <property type="entry name" value="Deoxyhypusine_hydroxylase"/>
    <property type="match status" value="1"/>
</dbReference>
<feature type="binding site" evidence="10">
    <location>
        <position position="59"/>
    </location>
    <ligand>
        <name>Fe cation</name>
        <dbReference type="ChEBI" id="CHEBI:24875"/>
        <label>1</label>
    </ligand>
</feature>
<evidence type="ECO:0000313" key="12">
    <source>
        <dbReference type="EMBL" id="CAE0293879.1"/>
    </source>
</evidence>
<keyword evidence="8 10" id="KW-0386">Hypusine biosynthesis</keyword>
<dbReference type="InterPro" id="IPR027517">
    <property type="entry name" value="Deoxyhypusine_hydroxylase"/>
</dbReference>
<dbReference type="UniPathway" id="UPA00354"/>
<evidence type="ECO:0000256" key="3">
    <source>
        <dbReference type="ARBA" id="ARBA00022723"/>
    </source>
</evidence>
<keyword evidence="3 10" id="KW-0479">Metal-binding</keyword>
<feature type="binding site" evidence="10">
    <location>
        <position position="257"/>
    </location>
    <ligand>
        <name>Fe cation</name>
        <dbReference type="ChEBI" id="CHEBI:24875"/>
        <label>2</label>
    </ligand>
</feature>
<feature type="binding site" evidence="10">
    <location>
        <position position="223"/>
    </location>
    <ligand>
        <name>Fe cation</name>
        <dbReference type="ChEBI" id="CHEBI:24875"/>
        <label>2</label>
    </ligand>
</feature>
<dbReference type="AlphaFoldDB" id="A0A7S3HFY1"/>
<dbReference type="InterPro" id="IPR016024">
    <property type="entry name" value="ARM-type_fold"/>
</dbReference>
<sequence length="308" mass="33810">MSNQPSLEELRVCLLDIANSPIAKRTHAAFLLRTEGSNEAATIIADALRVREDSSLMRHELAYILGQMQHDSVCPLLETILDDENDDVIVRHECAEALGAIGKEGSIDILQRYCSHEAPEIYETCQIAIDLINWKKSSQNVQKEHAHGGSRGEYLSVDPAPPVAVTAATKEATVEELQAKLMDAKASLFNRYRAMFALRNLNSDASAMALVTGFQDSSALFRHEIAYVLGQMQRSVTAEALSTVLRNLDEHAMVRHEAAEALGAIGGQVAVEVLTEFTHDKEQVVQESCHVALNIIDYWSAPTAEASE</sequence>
<dbReference type="PANTHER" id="PTHR12697">
    <property type="entry name" value="PBS LYASE HEAT-LIKE PROTEIN"/>
    <property type="match status" value="1"/>
</dbReference>
<evidence type="ECO:0000256" key="6">
    <source>
        <dbReference type="ARBA" id="ARBA00023004"/>
    </source>
</evidence>
<feature type="binding site" evidence="10">
    <location>
        <position position="92"/>
    </location>
    <ligand>
        <name>Fe cation</name>
        <dbReference type="ChEBI" id="CHEBI:24875"/>
        <label>1</label>
    </ligand>
</feature>
<evidence type="ECO:0000256" key="8">
    <source>
        <dbReference type="ARBA" id="ARBA00023256"/>
    </source>
</evidence>
<evidence type="ECO:0000256" key="5">
    <source>
        <dbReference type="ARBA" id="ARBA00023002"/>
    </source>
</evidence>
<keyword evidence="7 10" id="KW-0503">Monooxygenase</keyword>
<dbReference type="GO" id="GO:0046872">
    <property type="term" value="F:metal ion binding"/>
    <property type="evidence" value="ECO:0007669"/>
    <property type="project" value="UniProtKB-KW"/>
</dbReference>
<dbReference type="GO" id="GO:0019135">
    <property type="term" value="F:deoxyhypusine monooxygenase activity"/>
    <property type="evidence" value="ECO:0007669"/>
    <property type="project" value="UniProtKB-UniRule"/>
</dbReference>
<evidence type="ECO:0000256" key="2">
    <source>
        <dbReference type="ARBA" id="ARBA00005041"/>
    </source>
</evidence>
<proteinExistence type="inferred from homology"/>
<dbReference type="PROSITE" id="PS50077">
    <property type="entry name" value="HEAT_REPEAT"/>
    <property type="match status" value="1"/>
</dbReference>
<organism evidence="12">
    <name type="scientific">Spumella elongata</name>
    <dbReference type="NCBI Taxonomy" id="89044"/>
    <lineage>
        <taxon>Eukaryota</taxon>
        <taxon>Sar</taxon>
        <taxon>Stramenopiles</taxon>
        <taxon>Ochrophyta</taxon>
        <taxon>Chrysophyceae</taxon>
        <taxon>Chromulinales</taxon>
        <taxon>Chromulinaceae</taxon>
        <taxon>Spumella</taxon>
    </lineage>
</organism>
<evidence type="ECO:0000256" key="7">
    <source>
        <dbReference type="ARBA" id="ARBA00023033"/>
    </source>
</evidence>
<comment type="cofactor">
    <cofactor evidence="10">
        <name>Fe(2+)</name>
        <dbReference type="ChEBI" id="CHEBI:29033"/>
    </cofactor>
    <text evidence="10">Binds 2 Fe(2+) ions per subunit.</text>
</comment>
<dbReference type="InterPro" id="IPR004155">
    <property type="entry name" value="PBS_lyase_HEAT"/>
</dbReference>
<evidence type="ECO:0000256" key="9">
    <source>
        <dbReference type="ARBA" id="ARBA00045876"/>
    </source>
</evidence>
<feature type="binding site" evidence="10">
    <location>
        <position position="224"/>
    </location>
    <ligand>
        <name>Fe cation</name>
        <dbReference type="ChEBI" id="CHEBI:24875"/>
        <label>2</label>
    </ligand>
</feature>
<feature type="repeat" description="HEAT" evidence="11">
    <location>
        <begin position="73"/>
        <end position="113"/>
    </location>
</feature>
<reference evidence="12" key="1">
    <citation type="submission" date="2021-01" db="EMBL/GenBank/DDBJ databases">
        <authorList>
            <person name="Corre E."/>
            <person name="Pelletier E."/>
            <person name="Niang G."/>
            <person name="Scheremetjew M."/>
            <person name="Finn R."/>
            <person name="Kale V."/>
            <person name="Holt S."/>
            <person name="Cochrane G."/>
            <person name="Meng A."/>
            <person name="Brown T."/>
            <person name="Cohen L."/>
        </authorList>
    </citation>
    <scope>NUCLEOTIDE SEQUENCE</scope>
    <source>
        <strain evidence="12">CCAP 955/1</strain>
    </source>
</reference>
<keyword evidence="6 10" id="KW-0408">Iron</keyword>
<comment type="catalytic activity">
    <reaction evidence="1 10">
        <text>[eIF5A protein]-deoxyhypusine + AH2 + O2 = [eIF5A protein]-hypusine + A + H2O</text>
        <dbReference type="Rhea" id="RHEA:14101"/>
        <dbReference type="Rhea" id="RHEA-COMP:10144"/>
        <dbReference type="Rhea" id="RHEA-COMP:12592"/>
        <dbReference type="ChEBI" id="CHEBI:13193"/>
        <dbReference type="ChEBI" id="CHEBI:15377"/>
        <dbReference type="ChEBI" id="CHEBI:15379"/>
        <dbReference type="ChEBI" id="CHEBI:17499"/>
        <dbReference type="ChEBI" id="CHEBI:82657"/>
        <dbReference type="ChEBI" id="CHEBI:91175"/>
        <dbReference type="EC" id="1.14.99.29"/>
    </reaction>
</comment>
<accession>A0A7S3HFY1</accession>